<reference evidence="2" key="2">
    <citation type="submission" date="2021-12" db="EMBL/GenBank/DDBJ databases">
        <title>Resequencing data analysis of finger millet.</title>
        <authorList>
            <person name="Hatakeyama M."/>
            <person name="Aluri S."/>
            <person name="Balachadran M.T."/>
            <person name="Sivarajan S.R."/>
            <person name="Poveda L."/>
            <person name="Shimizu-Inatsugi R."/>
            <person name="Schlapbach R."/>
            <person name="Sreeman S.M."/>
            <person name="Shimizu K.K."/>
        </authorList>
    </citation>
    <scope>NUCLEOTIDE SEQUENCE</scope>
</reference>
<feature type="domain" description="Oxidoreductase N-terminal" evidence="1">
    <location>
        <begin position="86"/>
        <end position="141"/>
    </location>
</feature>
<comment type="caution">
    <text evidence="2">The sequence shown here is derived from an EMBL/GenBank/DDBJ whole genome shotgun (WGS) entry which is preliminary data.</text>
</comment>
<keyword evidence="3" id="KW-1185">Reference proteome</keyword>
<dbReference type="Proteomes" id="UP001054889">
    <property type="component" value="Unassembled WGS sequence"/>
</dbReference>
<dbReference type="EMBL" id="BQKI01000007">
    <property type="protein sequence ID" value="GJM98036.1"/>
    <property type="molecule type" value="Genomic_DNA"/>
</dbReference>
<reference evidence="2" key="1">
    <citation type="journal article" date="2018" name="DNA Res.">
        <title>Multiple hybrid de novo genome assembly of finger millet, an orphan allotetraploid crop.</title>
        <authorList>
            <person name="Hatakeyama M."/>
            <person name="Aluri S."/>
            <person name="Balachadran M.T."/>
            <person name="Sivarajan S.R."/>
            <person name="Patrignani A."/>
            <person name="Gruter S."/>
            <person name="Poveda L."/>
            <person name="Shimizu-Inatsugi R."/>
            <person name="Baeten J."/>
            <person name="Francoijs K.J."/>
            <person name="Nataraja K.N."/>
            <person name="Reddy Y.A.N."/>
            <person name="Phadnis S."/>
            <person name="Ravikumar R.L."/>
            <person name="Schlapbach R."/>
            <person name="Sreeman S.M."/>
            <person name="Shimizu K.K."/>
        </authorList>
    </citation>
    <scope>NUCLEOTIDE SEQUENCE</scope>
</reference>
<dbReference type="AlphaFoldDB" id="A0AAV5CHW6"/>
<sequence length="187" mass="20759">MAASHNTQRGNQITYVWRGEESSISITGRHLIPRRPLLSCSRPSDLGALGDPCILADGTSSVFALFTYSWALCCLLLLPPMEVVNRYVVIKHHVDGAPTEADLEVRKATTRWAPGSGQVMVRNRYLSIDPYQLNRMKRSSASHLAVNGIVPGEGLLYEMGRRLRTSEDRGERQAQISGILLRGMLIQ</sequence>
<protein>
    <recommendedName>
        <fullName evidence="1">Oxidoreductase N-terminal domain-containing protein</fullName>
    </recommendedName>
</protein>
<proteinExistence type="predicted"/>
<dbReference type="Gene3D" id="3.90.180.10">
    <property type="entry name" value="Medium-chain alcohol dehydrogenases, catalytic domain"/>
    <property type="match status" value="1"/>
</dbReference>
<accession>A0AAV5CHW6</accession>
<dbReference type="InterPro" id="IPR041694">
    <property type="entry name" value="ADH_N_2"/>
</dbReference>
<dbReference type="Pfam" id="PF16884">
    <property type="entry name" value="ADH_N_2"/>
    <property type="match status" value="1"/>
</dbReference>
<gene>
    <name evidence="2" type="primary">ga15010</name>
    <name evidence="2" type="ORF">PR202_ga15010</name>
</gene>
<evidence type="ECO:0000313" key="2">
    <source>
        <dbReference type="EMBL" id="GJM98036.1"/>
    </source>
</evidence>
<evidence type="ECO:0000259" key="1">
    <source>
        <dbReference type="Pfam" id="PF16884"/>
    </source>
</evidence>
<dbReference type="SUPFAM" id="SSF50129">
    <property type="entry name" value="GroES-like"/>
    <property type="match status" value="1"/>
</dbReference>
<organism evidence="2 3">
    <name type="scientific">Eleusine coracana subsp. coracana</name>
    <dbReference type="NCBI Taxonomy" id="191504"/>
    <lineage>
        <taxon>Eukaryota</taxon>
        <taxon>Viridiplantae</taxon>
        <taxon>Streptophyta</taxon>
        <taxon>Embryophyta</taxon>
        <taxon>Tracheophyta</taxon>
        <taxon>Spermatophyta</taxon>
        <taxon>Magnoliopsida</taxon>
        <taxon>Liliopsida</taxon>
        <taxon>Poales</taxon>
        <taxon>Poaceae</taxon>
        <taxon>PACMAD clade</taxon>
        <taxon>Chloridoideae</taxon>
        <taxon>Cynodonteae</taxon>
        <taxon>Eleusininae</taxon>
        <taxon>Eleusine</taxon>
    </lineage>
</organism>
<dbReference type="InterPro" id="IPR011032">
    <property type="entry name" value="GroES-like_sf"/>
</dbReference>
<evidence type="ECO:0000313" key="3">
    <source>
        <dbReference type="Proteomes" id="UP001054889"/>
    </source>
</evidence>
<name>A0AAV5CHW6_ELECO</name>